<evidence type="ECO:0000256" key="1">
    <source>
        <dbReference type="SAM" id="MobiDB-lite"/>
    </source>
</evidence>
<gene>
    <name evidence="2" type="primary">WBGene00277744</name>
</gene>
<evidence type="ECO:0000313" key="3">
    <source>
        <dbReference type="Proteomes" id="UP000005239"/>
    </source>
</evidence>
<accession>A0A8R1UUN9</accession>
<keyword evidence="3" id="KW-1185">Reference proteome</keyword>
<protein>
    <submittedName>
        <fullName evidence="2">Uncharacterized protein</fullName>
    </submittedName>
</protein>
<feature type="compositionally biased region" description="Basic and acidic residues" evidence="1">
    <location>
        <begin position="70"/>
        <end position="90"/>
    </location>
</feature>
<sequence length="90" mass="10119">SFMTCVAPANDHTYFAKLLVVLVEDFDGGVNNFIGGKGWRDVYGGSTEGREGGRSMEGKWSRRMRGKQVRRADGRRGEKGRIRNRLIRDG</sequence>
<feature type="region of interest" description="Disordered" evidence="1">
    <location>
        <begin position="45"/>
        <end position="90"/>
    </location>
</feature>
<dbReference type="Proteomes" id="UP000005239">
    <property type="component" value="Unassembled WGS sequence"/>
</dbReference>
<feature type="compositionally biased region" description="Basic and acidic residues" evidence="1">
    <location>
        <begin position="48"/>
        <end position="60"/>
    </location>
</feature>
<organism evidence="2 3">
    <name type="scientific">Pristionchus pacificus</name>
    <name type="common">Parasitic nematode worm</name>
    <dbReference type="NCBI Taxonomy" id="54126"/>
    <lineage>
        <taxon>Eukaryota</taxon>
        <taxon>Metazoa</taxon>
        <taxon>Ecdysozoa</taxon>
        <taxon>Nematoda</taxon>
        <taxon>Chromadorea</taxon>
        <taxon>Rhabditida</taxon>
        <taxon>Rhabditina</taxon>
        <taxon>Diplogasteromorpha</taxon>
        <taxon>Diplogasteroidea</taxon>
        <taxon>Neodiplogasteridae</taxon>
        <taxon>Pristionchus</taxon>
    </lineage>
</organism>
<proteinExistence type="predicted"/>
<dbReference type="EnsemblMetazoa" id="PPA39375.1">
    <property type="protein sequence ID" value="PPA39375.1"/>
    <property type="gene ID" value="WBGene00277744"/>
</dbReference>
<dbReference type="AlphaFoldDB" id="A0A2A6CC25"/>
<accession>A0A2A6CC25</accession>
<name>A0A2A6CC25_PRIPA</name>
<reference evidence="3" key="1">
    <citation type="journal article" date="2008" name="Nat. Genet.">
        <title>The Pristionchus pacificus genome provides a unique perspective on nematode lifestyle and parasitism.</title>
        <authorList>
            <person name="Dieterich C."/>
            <person name="Clifton S.W."/>
            <person name="Schuster L.N."/>
            <person name="Chinwalla A."/>
            <person name="Delehaunty K."/>
            <person name="Dinkelacker I."/>
            <person name="Fulton L."/>
            <person name="Fulton R."/>
            <person name="Godfrey J."/>
            <person name="Minx P."/>
            <person name="Mitreva M."/>
            <person name="Roeseler W."/>
            <person name="Tian H."/>
            <person name="Witte H."/>
            <person name="Yang S.P."/>
            <person name="Wilson R.K."/>
            <person name="Sommer R.J."/>
        </authorList>
    </citation>
    <scope>NUCLEOTIDE SEQUENCE [LARGE SCALE GENOMIC DNA]</scope>
    <source>
        <strain evidence="3">PS312</strain>
    </source>
</reference>
<reference evidence="2" key="2">
    <citation type="submission" date="2022-06" db="UniProtKB">
        <authorList>
            <consortium name="EnsemblMetazoa"/>
        </authorList>
    </citation>
    <scope>IDENTIFICATION</scope>
    <source>
        <strain evidence="2">PS312</strain>
    </source>
</reference>
<evidence type="ECO:0000313" key="2">
    <source>
        <dbReference type="EnsemblMetazoa" id="PPA39375.1"/>
    </source>
</evidence>